<reference evidence="2" key="1">
    <citation type="submission" date="2011-07" db="EMBL/GenBank/DDBJ databases">
        <authorList>
            <consortium name="Caenorhabditis brenneri Sequencing and Analysis Consortium"/>
            <person name="Wilson R.K."/>
        </authorList>
    </citation>
    <scope>NUCLEOTIDE SEQUENCE [LARGE SCALE GENOMIC DNA]</scope>
    <source>
        <strain evidence="2">PB2801</strain>
    </source>
</reference>
<name>G0NI50_CAEBE</name>
<organism evidence="2">
    <name type="scientific">Caenorhabditis brenneri</name>
    <name type="common">Nematode worm</name>
    <dbReference type="NCBI Taxonomy" id="135651"/>
    <lineage>
        <taxon>Eukaryota</taxon>
        <taxon>Metazoa</taxon>
        <taxon>Ecdysozoa</taxon>
        <taxon>Nematoda</taxon>
        <taxon>Chromadorea</taxon>
        <taxon>Rhabditida</taxon>
        <taxon>Rhabditina</taxon>
        <taxon>Rhabditomorpha</taxon>
        <taxon>Rhabditoidea</taxon>
        <taxon>Rhabditidae</taxon>
        <taxon>Peloderinae</taxon>
        <taxon>Caenorhabditis</taxon>
    </lineage>
</organism>
<dbReference type="HOGENOM" id="CLU_175770_0_0_1"/>
<gene>
    <name evidence="1" type="ORF">CAEBREN_20322</name>
</gene>
<dbReference type="AlphaFoldDB" id="G0NI50"/>
<dbReference type="EMBL" id="GL379887">
    <property type="protein sequence ID" value="EGT31617.1"/>
    <property type="molecule type" value="Genomic_DNA"/>
</dbReference>
<accession>G0NI50</accession>
<dbReference type="Proteomes" id="UP000008068">
    <property type="component" value="Unassembled WGS sequence"/>
</dbReference>
<keyword evidence="2" id="KW-1185">Reference proteome</keyword>
<evidence type="ECO:0000313" key="1">
    <source>
        <dbReference type="EMBL" id="EGT31617.1"/>
    </source>
</evidence>
<sequence length="107" mass="12001">MWVSLKFVNAEDLHAPITREIKSREVGIRDLSLTTFEANVKRIAGSFKDVIILDGFFYLDEATLITLAQPAFVVYVAEDNIICSLIENVDDGISRAILAIQHHLNLN</sequence>
<dbReference type="InParanoid" id="G0NI50"/>
<proteinExistence type="predicted"/>
<evidence type="ECO:0000313" key="2">
    <source>
        <dbReference type="Proteomes" id="UP000008068"/>
    </source>
</evidence>
<protein>
    <submittedName>
        <fullName evidence="1">Uncharacterized protein</fullName>
    </submittedName>
</protein>